<dbReference type="SUPFAM" id="SSF51735">
    <property type="entry name" value="NAD(P)-binding Rossmann-fold domains"/>
    <property type="match status" value="1"/>
</dbReference>
<evidence type="ECO:0000313" key="3">
    <source>
        <dbReference type="Proteomes" id="UP000605361"/>
    </source>
</evidence>
<protein>
    <submittedName>
        <fullName evidence="2">SDR family NAD(P)-dependent oxidoreductase</fullName>
    </submittedName>
</protein>
<sequence length="90" mass="9423">MVGGCGKPAEDSRGRHALQRDACPDGAVYCATKYAAWAITEGLRPEVDPSIRVTTTSPGAVESEIADSIPDPGTQEAIRALPETPITKSI</sequence>
<gene>
    <name evidence="2" type="ORF">ITP53_02930</name>
</gene>
<evidence type="ECO:0000256" key="1">
    <source>
        <dbReference type="SAM" id="MobiDB-lite"/>
    </source>
</evidence>
<proteinExistence type="predicted"/>
<feature type="region of interest" description="Disordered" evidence="1">
    <location>
        <begin position="56"/>
        <end position="90"/>
    </location>
</feature>
<dbReference type="AlphaFoldDB" id="A0A931A1Z1"/>
<dbReference type="Gene3D" id="3.40.50.720">
    <property type="entry name" value="NAD(P)-binding Rossmann-like Domain"/>
    <property type="match status" value="1"/>
</dbReference>
<keyword evidence="3" id="KW-1185">Reference proteome</keyword>
<accession>A0A931A1Z1</accession>
<dbReference type="InterPro" id="IPR036291">
    <property type="entry name" value="NAD(P)-bd_dom_sf"/>
</dbReference>
<dbReference type="EMBL" id="JADOGI010000005">
    <property type="protein sequence ID" value="MBF8184711.1"/>
    <property type="molecule type" value="Genomic_DNA"/>
</dbReference>
<comment type="caution">
    <text evidence="2">The sequence shown here is derived from an EMBL/GenBank/DDBJ whole genome shotgun (WGS) entry which is preliminary data.</text>
</comment>
<reference evidence="2" key="1">
    <citation type="submission" date="2020-11" db="EMBL/GenBank/DDBJ databases">
        <title>Whole-genome analyses of Nonomuraea sp. K274.</title>
        <authorList>
            <person name="Veyisoglu A."/>
        </authorList>
    </citation>
    <scope>NUCLEOTIDE SEQUENCE</scope>
    <source>
        <strain evidence="2">K274</strain>
    </source>
</reference>
<dbReference type="Proteomes" id="UP000605361">
    <property type="component" value="Unassembled WGS sequence"/>
</dbReference>
<evidence type="ECO:0000313" key="2">
    <source>
        <dbReference type="EMBL" id="MBF8184711.1"/>
    </source>
</evidence>
<name>A0A931A1Z1_9ACTN</name>
<organism evidence="2 3">
    <name type="scientific">Nonomuraea cypriaca</name>
    <dbReference type="NCBI Taxonomy" id="1187855"/>
    <lineage>
        <taxon>Bacteria</taxon>
        <taxon>Bacillati</taxon>
        <taxon>Actinomycetota</taxon>
        <taxon>Actinomycetes</taxon>
        <taxon>Streptosporangiales</taxon>
        <taxon>Streptosporangiaceae</taxon>
        <taxon>Nonomuraea</taxon>
    </lineage>
</organism>